<feature type="transmembrane region" description="Helical" evidence="1">
    <location>
        <begin position="293"/>
        <end position="313"/>
    </location>
</feature>
<evidence type="ECO:0000313" key="3">
    <source>
        <dbReference type="EMBL" id="PWW00230.1"/>
    </source>
</evidence>
<dbReference type="PANTHER" id="PTHR48090:SF6">
    <property type="entry name" value="SLR5056 PROTEIN"/>
    <property type="match status" value="1"/>
</dbReference>
<feature type="transmembrane region" description="Helical" evidence="1">
    <location>
        <begin position="260"/>
        <end position="281"/>
    </location>
</feature>
<dbReference type="EMBL" id="QGTR01000003">
    <property type="protein sequence ID" value="PWW00230.1"/>
    <property type="molecule type" value="Genomic_DNA"/>
</dbReference>
<keyword evidence="3" id="KW-0808">Transferase</keyword>
<keyword evidence="1" id="KW-1133">Transmembrane helix</keyword>
<protein>
    <submittedName>
        <fullName evidence="3">Glycosyltransferase involved in cell wall biosynthesis</fullName>
    </submittedName>
</protein>
<evidence type="ECO:0000259" key="2">
    <source>
        <dbReference type="Pfam" id="PF00535"/>
    </source>
</evidence>
<dbReference type="AlphaFoldDB" id="A0A317PJN2"/>
<evidence type="ECO:0000256" key="1">
    <source>
        <dbReference type="SAM" id="Phobius"/>
    </source>
</evidence>
<dbReference type="Gene3D" id="3.90.550.10">
    <property type="entry name" value="Spore Coat Polysaccharide Biosynthesis Protein SpsA, Chain A"/>
    <property type="match status" value="1"/>
</dbReference>
<dbReference type="InterPro" id="IPR050256">
    <property type="entry name" value="Glycosyltransferase_2"/>
</dbReference>
<dbReference type="Proteomes" id="UP000246352">
    <property type="component" value="Unassembled WGS sequence"/>
</dbReference>
<proteinExistence type="predicted"/>
<gene>
    <name evidence="3" type="ORF">DFR52_103432</name>
</gene>
<dbReference type="InterPro" id="IPR029044">
    <property type="entry name" value="Nucleotide-diphossugar_trans"/>
</dbReference>
<dbReference type="Pfam" id="PF00535">
    <property type="entry name" value="Glycos_transf_2"/>
    <property type="match status" value="1"/>
</dbReference>
<keyword evidence="1" id="KW-0812">Transmembrane</keyword>
<dbReference type="PANTHER" id="PTHR48090">
    <property type="entry name" value="UNDECAPRENYL-PHOSPHATE 4-DEOXY-4-FORMAMIDO-L-ARABINOSE TRANSFERASE-RELATED"/>
    <property type="match status" value="1"/>
</dbReference>
<evidence type="ECO:0000313" key="4">
    <source>
        <dbReference type="Proteomes" id="UP000246352"/>
    </source>
</evidence>
<comment type="caution">
    <text evidence="3">The sequence shown here is derived from an EMBL/GenBank/DDBJ whole genome shotgun (WGS) entry which is preliminary data.</text>
</comment>
<dbReference type="CDD" id="cd04179">
    <property type="entry name" value="DPM_DPG-synthase_like"/>
    <property type="match status" value="1"/>
</dbReference>
<dbReference type="GO" id="GO:0016740">
    <property type="term" value="F:transferase activity"/>
    <property type="evidence" value="ECO:0007669"/>
    <property type="project" value="UniProtKB-KW"/>
</dbReference>
<dbReference type="InterPro" id="IPR001173">
    <property type="entry name" value="Glyco_trans_2-like"/>
</dbReference>
<organism evidence="3 4">
    <name type="scientific">Hoeflea marina</name>
    <dbReference type="NCBI Taxonomy" id="274592"/>
    <lineage>
        <taxon>Bacteria</taxon>
        <taxon>Pseudomonadati</taxon>
        <taxon>Pseudomonadota</taxon>
        <taxon>Alphaproteobacteria</taxon>
        <taxon>Hyphomicrobiales</taxon>
        <taxon>Rhizobiaceae</taxon>
        <taxon>Hoeflea</taxon>
    </lineage>
</organism>
<sequence>MAHSMTMIDSKPERISAIVPCYHCADHIVAVVSGLLPYVERVYVIDDKCSEGAGRLVVAAGFGEAVTVIFHDTNLGVGGAVMTGYSRALADGMDIMIKVDGDGQMDPANIPALVAPILQGRADYTKGNRFFSIEDLERMPKIRLVGNAALSFVSKVSSGYWDVMDPTNGFTAIHRSALAQLPLGKISTRFFFESDMLFRLYLARAVVRDVPMRAIYGEEISTLNIRRVLREFPKLYLRNFFKRFVYSYLMRDFNVGSIETVTGLLLFGFGTLFGLVNWISYGMAGVPTPVGTIMIASLPVILGAQLLLAALAFDVSRVPTSPISSQEHFRS</sequence>
<feature type="domain" description="Glycosyltransferase 2-like" evidence="2">
    <location>
        <begin position="16"/>
        <end position="180"/>
    </location>
</feature>
<keyword evidence="1" id="KW-0472">Membrane</keyword>
<reference evidence="3 4" key="1">
    <citation type="submission" date="2018-05" db="EMBL/GenBank/DDBJ databases">
        <title>Genomic Encyclopedia of Type Strains, Phase IV (KMG-IV): sequencing the most valuable type-strain genomes for metagenomic binning, comparative biology and taxonomic classification.</title>
        <authorList>
            <person name="Goeker M."/>
        </authorList>
    </citation>
    <scope>NUCLEOTIDE SEQUENCE [LARGE SCALE GENOMIC DNA]</scope>
    <source>
        <strain evidence="3 4">DSM 16791</strain>
    </source>
</reference>
<name>A0A317PJN2_9HYPH</name>
<dbReference type="SUPFAM" id="SSF53448">
    <property type="entry name" value="Nucleotide-diphospho-sugar transferases"/>
    <property type="match status" value="1"/>
</dbReference>
<keyword evidence="4" id="KW-1185">Reference proteome</keyword>
<accession>A0A317PJN2</accession>